<protein>
    <submittedName>
        <fullName evidence="3">Uncharacterized protein</fullName>
    </submittedName>
</protein>
<feature type="compositionally biased region" description="Basic and acidic residues" evidence="2">
    <location>
        <begin position="524"/>
        <end position="584"/>
    </location>
</feature>
<reference evidence="3" key="1">
    <citation type="submission" date="2021-09" db="EMBL/GenBank/DDBJ databases">
        <authorList>
            <consortium name="AG Swart"/>
            <person name="Singh M."/>
            <person name="Singh A."/>
            <person name="Seah K."/>
            <person name="Emmerich C."/>
        </authorList>
    </citation>
    <scope>NUCLEOTIDE SEQUENCE</scope>
    <source>
        <strain evidence="3">ATCC30299</strain>
    </source>
</reference>
<keyword evidence="4" id="KW-1185">Reference proteome</keyword>
<name>A0AAU9JL87_9CILI</name>
<evidence type="ECO:0000313" key="4">
    <source>
        <dbReference type="Proteomes" id="UP001162131"/>
    </source>
</evidence>
<evidence type="ECO:0000256" key="2">
    <source>
        <dbReference type="SAM" id="MobiDB-lite"/>
    </source>
</evidence>
<feature type="compositionally biased region" description="Acidic residues" evidence="2">
    <location>
        <begin position="478"/>
        <end position="487"/>
    </location>
</feature>
<feature type="compositionally biased region" description="Basic and acidic residues" evidence="2">
    <location>
        <begin position="461"/>
        <end position="474"/>
    </location>
</feature>
<evidence type="ECO:0000313" key="3">
    <source>
        <dbReference type="EMBL" id="CAG9321627.1"/>
    </source>
</evidence>
<keyword evidence="1" id="KW-0175">Coiled coil</keyword>
<evidence type="ECO:0000256" key="1">
    <source>
        <dbReference type="SAM" id="Coils"/>
    </source>
</evidence>
<dbReference type="Proteomes" id="UP001162131">
    <property type="component" value="Unassembled WGS sequence"/>
</dbReference>
<dbReference type="EMBL" id="CAJZBQ010000028">
    <property type="protein sequence ID" value="CAG9321627.1"/>
    <property type="molecule type" value="Genomic_DNA"/>
</dbReference>
<sequence>MKKRTSSDLRIIPKLHYKEDESIANLVFTRSSMADFSKNQLRSPQHIKSTHISPKSINPDEIKELIKLDKDKNAPKLSFGLPTRDVSHLKDKLKFPPLDMKIIQNVLPVEIEHLEKVIKSSDQYGISNSVSPQGLLSPLQCRREPCVERTLLTHQQGKGGVKSEHDSIEIERYNLGNPTGRQDIENLRKWLQWMKETYVPDFDFELLENSDSKTVKNTKLIYTMCFREIARQVSVQCIERGETLQEIFEIFSKINDRKTKKLKKIINEAQQNFSWKREEMKNNYENIINRDEKKIEELQKLVEKKANSKRMVKEKADFYLKQWELAMEKLKEAEDFRRIYSNYYRTLTPKAMKKSIRRQRLKENIKKKFESSQGESKVPENQGAFSQEVSVLSNIYGSEQLSPQKSLIDLEDVKEEPLLKLQEEDSEHEEIECEKCTQTEEPENNEENKWIEIEIQTEEIKEENKGNIEEKETQTDYIEIENEEENVQEAQISIMEIEEKEEEPNTEKEESESLPSRVDTIDFSLKEDSKIEELEEKQSEEPIMIEDKSVLETKNEKEKPIRLTQPNRREIKIPKNQKPKEKKSLSTQPSEIQSPMLEKIVPDSQLIPEKSRRIIALDKLIAEKKEAVEAINLQIKNKTKLLEKINAEIENKEKNENQAKMTDRPQRQATEKQKYSIEEPSKRALTMRDERKVQDSVKPLKEPDPIPPSLKSASPEDYIIEPELKILVHEGADIPSWKAGYSVGYEKGRHEGFLEGEKLGIEEGMSANYLNTSFAKKIDNKSDTGEEDFWEDSKVESNSGVVSKQESCILDGESDIEGPLSEKRESIDGLLTGKRENYDNLDGPLTDKRGNIDKEPLETNISLEEKIITAQTTRVKTRSGSISENEEEVKYKLPRDFSPKKHVKSKTKFKEFHFSKKLWQQSKKPHPAINLLERFLGKKIDWIKKKATMSKRMVNRLTIAICTTCANKFKVGETVESLICLTYDDFIQRYGLKQVAEKKMLEFIASLFSYYSESKRAMMFLRFINASEKIGAKTYSKLSFEFYVQALDFMLTSNVGVVIGLDDTDDKILLPTVRGIEFINNRTENRLAKDAMARLCIKLEKMSVPDPNKINVSLIDMDKMLDLIIETYEDYLYRIDQGLYILSQAIKYGEDKDHLLKSEFQMLVRNISPNKAILKKDEFLDEGIEDICFDIQFIYNKCLERNLFSIDDIKMFYRFNSNLTHEQVRMKIEETKEKIERSLQNLADDVDRKIVTFDKATWSEKLNACERNYLQRDPNETLLAWSIYEIELKKLEEIYKKV</sequence>
<feature type="compositionally biased region" description="Basic and acidic residues" evidence="2">
    <location>
        <begin position="649"/>
        <end position="704"/>
    </location>
</feature>
<dbReference type="PANTHER" id="PTHR34894">
    <property type="entry name" value="SAM-DEPENDENT METHYLTRANSFERASE RSMI, CONSERVED SITE"/>
    <property type="match status" value="1"/>
</dbReference>
<organism evidence="3 4">
    <name type="scientific">Blepharisma stoltei</name>
    <dbReference type="NCBI Taxonomy" id="1481888"/>
    <lineage>
        <taxon>Eukaryota</taxon>
        <taxon>Sar</taxon>
        <taxon>Alveolata</taxon>
        <taxon>Ciliophora</taxon>
        <taxon>Postciliodesmatophora</taxon>
        <taxon>Heterotrichea</taxon>
        <taxon>Heterotrichida</taxon>
        <taxon>Blepharismidae</taxon>
        <taxon>Blepharisma</taxon>
    </lineage>
</organism>
<feature type="region of interest" description="Disordered" evidence="2">
    <location>
        <begin position="649"/>
        <end position="714"/>
    </location>
</feature>
<dbReference type="PANTHER" id="PTHR34894:SF5">
    <property type="entry name" value="EF-HAND DOMAIN-CONTAINING PROTEIN"/>
    <property type="match status" value="1"/>
</dbReference>
<feature type="region of interest" description="Disordered" evidence="2">
    <location>
        <begin position="461"/>
        <end position="597"/>
    </location>
</feature>
<accession>A0AAU9JL87</accession>
<comment type="caution">
    <text evidence="3">The sequence shown here is derived from an EMBL/GenBank/DDBJ whole genome shotgun (WGS) entry which is preliminary data.</text>
</comment>
<feature type="coiled-coil region" evidence="1">
    <location>
        <begin position="281"/>
        <end position="315"/>
    </location>
</feature>
<gene>
    <name evidence="3" type="ORF">BSTOLATCC_MIC28903</name>
</gene>
<feature type="region of interest" description="Disordered" evidence="2">
    <location>
        <begin position="422"/>
        <end position="449"/>
    </location>
</feature>
<proteinExistence type="predicted"/>